<dbReference type="InterPro" id="IPR039422">
    <property type="entry name" value="MarR/SlyA-like"/>
</dbReference>
<evidence type="ECO:0000313" key="5">
    <source>
        <dbReference type="EMBL" id="GIJ64227.1"/>
    </source>
</evidence>
<dbReference type="SUPFAM" id="SSF46785">
    <property type="entry name" value="Winged helix' DNA-binding domain"/>
    <property type="match status" value="1"/>
</dbReference>
<dbReference type="PANTHER" id="PTHR33164">
    <property type="entry name" value="TRANSCRIPTIONAL REGULATOR, MARR FAMILY"/>
    <property type="match status" value="1"/>
</dbReference>
<sequence length="154" mass="17009">MKMVGYDGAMAQAEFTSSTGFLLARLGAESRRQWARLLAERGLSPHHFGVLMALDRLGETHQQRLTAAIGVDPRNAVPIFDTLEAQRLIARTSDRADRRRRAVTITAAGRATVDELRRTGAALDDDLLAGLTGNQRTTLHRLLLKVYDSTIEAR</sequence>
<dbReference type="PRINTS" id="PR00598">
    <property type="entry name" value="HTHMARR"/>
</dbReference>
<dbReference type="GO" id="GO:0003700">
    <property type="term" value="F:DNA-binding transcription factor activity"/>
    <property type="evidence" value="ECO:0007669"/>
    <property type="project" value="InterPro"/>
</dbReference>
<reference evidence="5" key="1">
    <citation type="submission" date="2021-01" db="EMBL/GenBank/DDBJ databases">
        <title>Whole genome shotgun sequence of Virgisporangium aurantiacum NBRC 16421.</title>
        <authorList>
            <person name="Komaki H."/>
            <person name="Tamura T."/>
        </authorList>
    </citation>
    <scope>NUCLEOTIDE SEQUENCE</scope>
    <source>
        <strain evidence="5">NBRC 16421</strain>
    </source>
</reference>
<dbReference type="Proteomes" id="UP000612585">
    <property type="component" value="Unassembled WGS sequence"/>
</dbReference>
<dbReference type="InterPro" id="IPR036390">
    <property type="entry name" value="WH_DNA-bd_sf"/>
</dbReference>
<dbReference type="Gene3D" id="1.10.10.10">
    <property type="entry name" value="Winged helix-like DNA-binding domain superfamily/Winged helix DNA-binding domain"/>
    <property type="match status" value="1"/>
</dbReference>
<organism evidence="5 6">
    <name type="scientific">Virgisporangium aurantiacum</name>
    <dbReference type="NCBI Taxonomy" id="175570"/>
    <lineage>
        <taxon>Bacteria</taxon>
        <taxon>Bacillati</taxon>
        <taxon>Actinomycetota</taxon>
        <taxon>Actinomycetes</taxon>
        <taxon>Micromonosporales</taxon>
        <taxon>Micromonosporaceae</taxon>
        <taxon>Virgisporangium</taxon>
    </lineage>
</organism>
<dbReference type="GO" id="GO:0006950">
    <property type="term" value="P:response to stress"/>
    <property type="evidence" value="ECO:0007669"/>
    <property type="project" value="TreeGrafter"/>
</dbReference>
<protein>
    <recommendedName>
        <fullName evidence="4">HTH marR-type domain-containing protein</fullName>
    </recommendedName>
</protein>
<evidence type="ECO:0000256" key="3">
    <source>
        <dbReference type="ARBA" id="ARBA00023163"/>
    </source>
</evidence>
<proteinExistence type="predicted"/>
<keyword evidence="1" id="KW-0805">Transcription regulation</keyword>
<dbReference type="Pfam" id="PF12802">
    <property type="entry name" value="MarR_2"/>
    <property type="match status" value="1"/>
</dbReference>
<dbReference type="InterPro" id="IPR000835">
    <property type="entry name" value="HTH_MarR-typ"/>
</dbReference>
<comment type="caution">
    <text evidence="5">The sequence shown here is derived from an EMBL/GenBank/DDBJ whole genome shotgun (WGS) entry which is preliminary data.</text>
</comment>
<evidence type="ECO:0000259" key="4">
    <source>
        <dbReference type="PROSITE" id="PS50995"/>
    </source>
</evidence>
<evidence type="ECO:0000256" key="2">
    <source>
        <dbReference type="ARBA" id="ARBA00023125"/>
    </source>
</evidence>
<dbReference type="SMART" id="SM00347">
    <property type="entry name" value="HTH_MARR"/>
    <property type="match status" value="1"/>
</dbReference>
<dbReference type="PANTHER" id="PTHR33164:SF64">
    <property type="entry name" value="TRANSCRIPTIONAL REGULATOR SLYA"/>
    <property type="match status" value="1"/>
</dbReference>
<keyword evidence="2" id="KW-0238">DNA-binding</keyword>
<keyword evidence="6" id="KW-1185">Reference proteome</keyword>
<gene>
    <name evidence="5" type="ORF">Vau01_117430</name>
</gene>
<keyword evidence="3" id="KW-0804">Transcription</keyword>
<dbReference type="EMBL" id="BOPG01000112">
    <property type="protein sequence ID" value="GIJ64227.1"/>
    <property type="molecule type" value="Genomic_DNA"/>
</dbReference>
<evidence type="ECO:0000313" key="6">
    <source>
        <dbReference type="Proteomes" id="UP000612585"/>
    </source>
</evidence>
<dbReference type="InterPro" id="IPR036388">
    <property type="entry name" value="WH-like_DNA-bd_sf"/>
</dbReference>
<feature type="domain" description="HTH marR-type" evidence="4">
    <location>
        <begin position="16"/>
        <end position="148"/>
    </location>
</feature>
<accession>A0A8J4E9Y9</accession>
<name>A0A8J4E9Y9_9ACTN</name>
<dbReference type="PROSITE" id="PS50995">
    <property type="entry name" value="HTH_MARR_2"/>
    <property type="match status" value="1"/>
</dbReference>
<dbReference type="GO" id="GO:0003677">
    <property type="term" value="F:DNA binding"/>
    <property type="evidence" value="ECO:0007669"/>
    <property type="project" value="UniProtKB-KW"/>
</dbReference>
<dbReference type="AlphaFoldDB" id="A0A8J4E9Y9"/>
<evidence type="ECO:0000256" key="1">
    <source>
        <dbReference type="ARBA" id="ARBA00023015"/>
    </source>
</evidence>